<keyword evidence="2" id="KW-1185">Reference proteome</keyword>
<evidence type="ECO:0000313" key="2">
    <source>
        <dbReference type="Proteomes" id="UP001566132"/>
    </source>
</evidence>
<proteinExistence type="predicted"/>
<evidence type="ECO:0000313" key="1">
    <source>
        <dbReference type="EMBL" id="KAL1490375.1"/>
    </source>
</evidence>
<accession>A0ABD1E7L6</accession>
<gene>
    <name evidence="1" type="ORF">ABEB36_013084</name>
</gene>
<comment type="caution">
    <text evidence="1">The sequence shown here is derived from an EMBL/GenBank/DDBJ whole genome shotgun (WGS) entry which is preliminary data.</text>
</comment>
<organism evidence="1 2">
    <name type="scientific">Hypothenemus hampei</name>
    <name type="common">Coffee berry borer</name>
    <dbReference type="NCBI Taxonomy" id="57062"/>
    <lineage>
        <taxon>Eukaryota</taxon>
        <taxon>Metazoa</taxon>
        <taxon>Ecdysozoa</taxon>
        <taxon>Arthropoda</taxon>
        <taxon>Hexapoda</taxon>
        <taxon>Insecta</taxon>
        <taxon>Pterygota</taxon>
        <taxon>Neoptera</taxon>
        <taxon>Endopterygota</taxon>
        <taxon>Coleoptera</taxon>
        <taxon>Polyphaga</taxon>
        <taxon>Cucujiformia</taxon>
        <taxon>Curculionidae</taxon>
        <taxon>Scolytinae</taxon>
        <taxon>Hypothenemus</taxon>
    </lineage>
</organism>
<dbReference type="EMBL" id="JBDJPC010000010">
    <property type="protein sequence ID" value="KAL1490375.1"/>
    <property type="molecule type" value="Genomic_DNA"/>
</dbReference>
<dbReference type="Proteomes" id="UP001566132">
    <property type="component" value="Unassembled WGS sequence"/>
</dbReference>
<name>A0ABD1E7L6_HYPHA</name>
<dbReference type="AlphaFoldDB" id="A0ABD1E7L6"/>
<reference evidence="1 2" key="1">
    <citation type="submission" date="2024-05" db="EMBL/GenBank/DDBJ databases">
        <title>Genetic variation in Jamaican populations of the coffee berry borer (Hypothenemus hampei).</title>
        <authorList>
            <person name="Errbii M."/>
            <person name="Myrie A."/>
        </authorList>
    </citation>
    <scope>NUCLEOTIDE SEQUENCE [LARGE SCALE GENOMIC DNA]</scope>
    <source>
        <strain evidence="1">JA-Hopewell-2020-01-JO</strain>
        <tissue evidence="1">Whole body</tissue>
    </source>
</reference>
<sequence length="61" mass="6961">MQVYTWSNVKGPVATHTQKSACAKTLIMHAYQACSYMCSHLKSNQSRLPKISQMRQAKKFI</sequence>
<protein>
    <submittedName>
        <fullName evidence="1">Uncharacterized protein</fullName>
    </submittedName>
</protein>